<comment type="caution">
    <text evidence="1">The sequence shown here is derived from an EMBL/GenBank/DDBJ whole genome shotgun (WGS) entry which is preliminary data.</text>
</comment>
<reference evidence="1 2" key="2">
    <citation type="journal article" date="2022" name="Mol. Ecol. Resour.">
        <title>The genomes of chicory, endive, great burdock and yacon provide insights into Asteraceae paleo-polyploidization history and plant inulin production.</title>
        <authorList>
            <person name="Fan W."/>
            <person name="Wang S."/>
            <person name="Wang H."/>
            <person name="Wang A."/>
            <person name="Jiang F."/>
            <person name="Liu H."/>
            <person name="Zhao H."/>
            <person name="Xu D."/>
            <person name="Zhang Y."/>
        </authorList>
    </citation>
    <scope>NUCLEOTIDE SEQUENCE [LARGE SCALE GENOMIC DNA]</scope>
    <source>
        <strain evidence="2">cv. Yunnan</strain>
        <tissue evidence="1">Leaves</tissue>
    </source>
</reference>
<protein>
    <submittedName>
        <fullName evidence="1">Uncharacterized protein</fullName>
    </submittedName>
</protein>
<sequence>MSLSRAEPPLRKEVVEYMLDVGCEIRQRKAYLLRMKGVFGGLIAVGKWFSEMYNWKNPMRTVVIHIIFFILAMHPELILSSIFLSLFVTGVWNYKHRPRHPPHMDAHLSCVDNARPDELDEELDTFQRVVGDIATQGERLQSLLRWRDSIATQLFVIFCLIAAIVIYATPFYVVVIQTVIYVLNHLSFQNKLPSVPVNFFRRLRARTDSML</sequence>
<evidence type="ECO:0000313" key="1">
    <source>
        <dbReference type="EMBL" id="KAI3787030.1"/>
    </source>
</evidence>
<dbReference type="Proteomes" id="UP001056120">
    <property type="component" value="Linkage Group LG13"/>
</dbReference>
<gene>
    <name evidence="1" type="ORF">L1987_41188</name>
</gene>
<organism evidence="1 2">
    <name type="scientific">Smallanthus sonchifolius</name>
    <dbReference type="NCBI Taxonomy" id="185202"/>
    <lineage>
        <taxon>Eukaryota</taxon>
        <taxon>Viridiplantae</taxon>
        <taxon>Streptophyta</taxon>
        <taxon>Embryophyta</taxon>
        <taxon>Tracheophyta</taxon>
        <taxon>Spermatophyta</taxon>
        <taxon>Magnoliopsida</taxon>
        <taxon>eudicotyledons</taxon>
        <taxon>Gunneridae</taxon>
        <taxon>Pentapetalae</taxon>
        <taxon>asterids</taxon>
        <taxon>campanulids</taxon>
        <taxon>Asterales</taxon>
        <taxon>Asteraceae</taxon>
        <taxon>Asteroideae</taxon>
        <taxon>Heliantheae alliance</taxon>
        <taxon>Millerieae</taxon>
        <taxon>Smallanthus</taxon>
    </lineage>
</organism>
<keyword evidence="2" id="KW-1185">Reference proteome</keyword>
<reference evidence="2" key="1">
    <citation type="journal article" date="2022" name="Mol. Ecol. Resour.">
        <title>The genomes of chicory, endive, great burdock and yacon provide insights into Asteraceae palaeo-polyploidization history and plant inulin production.</title>
        <authorList>
            <person name="Fan W."/>
            <person name="Wang S."/>
            <person name="Wang H."/>
            <person name="Wang A."/>
            <person name="Jiang F."/>
            <person name="Liu H."/>
            <person name="Zhao H."/>
            <person name="Xu D."/>
            <person name="Zhang Y."/>
        </authorList>
    </citation>
    <scope>NUCLEOTIDE SEQUENCE [LARGE SCALE GENOMIC DNA]</scope>
    <source>
        <strain evidence="2">cv. Yunnan</strain>
    </source>
</reference>
<dbReference type="EMBL" id="CM042030">
    <property type="protein sequence ID" value="KAI3787030.1"/>
    <property type="molecule type" value="Genomic_DNA"/>
</dbReference>
<proteinExistence type="predicted"/>
<name>A0ACB9GVA6_9ASTR</name>
<evidence type="ECO:0000313" key="2">
    <source>
        <dbReference type="Proteomes" id="UP001056120"/>
    </source>
</evidence>
<accession>A0ACB9GVA6</accession>